<organism evidence="2 3">
    <name type="scientific">Tritrichomonas foetus</name>
    <dbReference type="NCBI Taxonomy" id="1144522"/>
    <lineage>
        <taxon>Eukaryota</taxon>
        <taxon>Metamonada</taxon>
        <taxon>Parabasalia</taxon>
        <taxon>Tritrichomonadida</taxon>
        <taxon>Tritrichomonadidae</taxon>
        <taxon>Tritrichomonas</taxon>
    </lineage>
</organism>
<sequence length="277" mass="31709">MIPRNNVFTQSLPINSIISLTLKGRINTTIAVNSNDTISSIGSIIGDSYLQGQIYTEKCIHQYGEFNGQNDGESIADEQNEVRFIYNGQVLSPALSFAFYDISNNAEIYVIGSCPTNKNVMANNIKHRRNQKLNRNSCNLVNESLRENERVKKFFNEKLAGKINEPDIVLQRFQDAINPMTAHESARLTDLYRSRIEANTKSFRKLCHKYKMFTEAIEAKKCNQTFSMHSQLFQNNNCEMQNKHHQRRNQGMITILPEKPSLPSTDFLPPMSEVMPH</sequence>
<evidence type="ECO:0000313" key="3">
    <source>
        <dbReference type="Proteomes" id="UP000179807"/>
    </source>
</evidence>
<accession>A0A1J4JJ38</accession>
<dbReference type="RefSeq" id="XP_068352299.1">
    <property type="nucleotide sequence ID" value="XM_068509658.1"/>
</dbReference>
<reference evidence="2" key="1">
    <citation type="submission" date="2016-10" db="EMBL/GenBank/DDBJ databases">
        <authorList>
            <person name="Benchimol M."/>
            <person name="Almeida L.G."/>
            <person name="Vasconcelos A.T."/>
            <person name="Perreira-Neves A."/>
            <person name="Rosa I.A."/>
            <person name="Tasca T."/>
            <person name="Bogo M.R."/>
            <person name="de Souza W."/>
        </authorList>
    </citation>
    <scope>NUCLEOTIDE SEQUENCE [LARGE SCALE GENOMIC DNA]</scope>
    <source>
        <strain evidence="2">K</strain>
    </source>
</reference>
<feature type="region of interest" description="Disordered" evidence="1">
    <location>
        <begin position="255"/>
        <end position="277"/>
    </location>
</feature>
<keyword evidence="3" id="KW-1185">Reference proteome</keyword>
<name>A0A1J4JJ38_9EUKA</name>
<evidence type="ECO:0000313" key="2">
    <source>
        <dbReference type="EMBL" id="OHS99162.1"/>
    </source>
</evidence>
<gene>
    <name evidence="2" type="ORF">TRFO_34433</name>
</gene>
<dbReference type="AlphaFoldDB" id="A0A1J4JJ38"/>
<protein>
    <submittedName>
        <fullName evidence="2">Uncharacterized protein</fullName>
    </submittedName>
</protein>
<comment type="caution">
    <text evidence="2">The sequence shown here is derived from an EMBL/GenBank/DDBJ whole genome shotgun (WGS) entry which is preliminary data.</text>
</comment>
<dbReference type="EMBL" id="MLAK01001020">
    <property type="protein sequence ID" value="OHS99162.1"/>
    <property type="molecule type" value="Genomic_DNA"/>
</dbReference>
<proteinExistence type="predicted"/>
<dbReference type="Proteomes" id="UP000179807">
    <property type="component" value="Unassembled WGS sequence"/>
</dbReference>
<evidence type="ECO:0000256" key="1">
    <source>
        <dbReference type="SAM" id="MobiDB-lite"/>
    </source>
</evidence>
<dbReference type="VEuPathDB" id="TrichDB:TRFO_34433"/>
<dbReference type="OrthoDB" id="10648333at2759"/>
<dbReference type="GeneID" id="94844362"/>